<dbReference type="Gene3D" id="3.40.640.10">
    <property type="entry name" value="Type I PLP-dependent aspartate aminotransferase-like (Major domain)"/>
    <property type="match status" value="1"/>
</dbReference>
<dbReference type="EMBL" id="FOGG01000002">
    <property type="protein sequence ID" value="SEQ94557.1"/>
    <property type="molecule type" value="Genomic_DNA"/>
</dbReference>
<evidence type="ECO:0000256" key="6">
    <source>
        <dbReference type="ARBA" id="ARBA00022898"/>
    </source>
</evidence>
<dbReference type="GO" id="GO:0009450">
    <property type="term" value="P:gamma-aminobutyric acid catabolic process"/>
    <property type="evidence" value="ECO:0007669"/>
    <property type="project" value="TreeGrafter"/>
</dbReference>
<protein>
    <recommendedName>
        <fullName evidence="8">L-lysine-epsilon aminotransferase</fullName>
        <ecNumber evidence="3">2.6.1.36</ecNumber>
    </recommendedName>
    <alternativeName>
        <fullName evidence="7">Lysine 6-aminotransferase</fullName>
    </alternativeName>
</protein>
<keyword evidence="6 9" id="KW-0663">Pyridoxal phosphate</keyword>
<name>A0A1H9K6I4_9SPHI</name>
<keyword evidence="5" id="KW-0808">Transferase</keyword>
<dbReference type="InterPro" id="IPR017657">
    <property type="entry name" value="L-lysine_6-transaminase"/>
</dbReference>
<dbReference type="Gene3D" id="3.90.1150.10">
    <property type="entry name" value="Aspartate Aminotransferase, domain 1"/>
    <property type="match status" value="1"/>
</dbReference>
<dbReference type="InterPro" id="IPR015422">
    <property type="entry name" value="PyrdxlP-dep_Trfase_small"/>
</dbReference>
<dbReference type="GO" id="GO:0017000">
    <property type="term" value="P:antibiotic biosynthetic process"/>
    <property type="evidence" value="ECO:0007669"/>
    <property type="project" value="InterPro"/>
</dbReference>
<evidence type="ECO:0000256" key="7">
    <source>
        <dbReference type="ARBA" id="ARBA00030921"/>
    </source>
</evidence>
<dbReference type="Proteomes" id="UP000199572">
    <property type="component" value="Unassembled WGS sequence"/>
</dbReference>
<comment type="similarity">
    <text evidence="2 9">Belongs to the class-III pyridoxal-phosphate-dependent aminotransferase family.</text>
</comment>
<dbReference type="Pfam" id="PF00202">
    <property type="entry name" value="Aminotran_3"/>
    <property type="match status" value="1"/>
</dbReference>
<dbReference type="PROSITE" id="PS00600">
    <property type="entry name" value="AA_TRANSFER_CLASS_3"/>
    <property type="match status" value="1"/>
</dbReference>
<dbReference type="GO" id="GO:0045484">
    <property type="term" value="F:L-lysine 6-transaminase activity"/>
    <property type="evidence" value="ECO:0007669"/>
    <property type="project" value="UniProtKB-EC"/>
</dbReference>
<gene>
    <name evidence="10" type="ORF">SAMN04488023_102233</name>
</gene>
<dbReference type="STRING" id="390241.SAMN04488023_102233"/>
<evidence type="ECO:0000256" key="9">
    <source>
        <dbReference type="RuleBase" id="RU003560"/>
    </source>
</evidence>
<dbReference type="EC" id="2.6.1.36" evidence="3"/>
<dbReference type="PANTHER" id="PTHR43206:SF2">
    <property type="entry name" value="4-AMINOBUTYRATE AMINOTRANSFERASE GABT"/>
    <property type="match status" value="1"/>
</dbReference>
<dbReference type="InterPro" id="IPR005814">
    <property type="entry name" value="Aminotrans_3"/>
</dbReference>
<dbReference type="NCBIfam" id="TIGR03251">
    <property type="entry name" value="LAT_fam"/>
    <property type="match status" value="1"/>
</dbReference>
<proteinExistence type="inferred from homology"/>
<evidence type="ECO:0000256" key="1">
    <source>
        <dbReference type="ARBA" id="ARBA00001933"/>
    </source>
</evidence>
<reference evidence="10 11" key="1">
    <citation type="submission" date="2016-10" db="EMBL/GenBank/DDBJ databases">
        <authorList>
            <person name="de Groot N.N."/>
        </authorList>
    </citation>
    <scope>NUCLEOTIDE SEQUENCE [LARGE SCALE GENOMIC DNA]</scope>
    <source>
        <strain evidence="10 11">DSM 18610</strain>
    </source>
</reference>
<evidence type="ECO:0000256" key="3">
    <source>
        <dbReference type="ARBA" id="ARBA00013071"/>
    </source>
</evidence>
<comment type="cofactor">
    <cofactor evidence="1">
        <name>pyridoxal 5'-phosphate</name>
        <dbReference type="ChEBI" id="CHEBI:597326"/>
    </cofactor>
</comment>
<dbReference type="InterPro" id="IPR049704">
    <property type="entry name" value="Aminotrans_3_PPA_site"/>
</dbReference>
<dbReference type="InterPro" id="IPR015424">
    <property type="entry name" value="PyrdxlP-dep_Trfase"/>
</dbReference>
<evidence type="ECO:0000256" key="8">
    <source>
        <dbReference type="ARBA" id="ARBA00050040"/>
    </source>
</evidence>
<dbReference type="AlphaFoldDB" id="A0A1H9K6I4"/>
<accession>A0A1H9K6I4</accession>
<keyword evidence="11" id="KW-1185">Reference proteome</keyword>
<evidence type="ECO:0000313" key="11">
    <source>
        <dbReference type="Proteomes" id="UP000199572"/>
    </source>
</evidence>
<sequence length="454" mass="51368">MLNLVYTKSQLMYQLTVPADRVNESLSKHILADGFDLTYDIERSQGAYIYDAKYNRNLLDFFTCFASVPLGYNHPKMVNDEAFKKNLLAAAMANPSNSDVYTQQYAQFVETFGKIGIPDYLPHAFFIAGGALAVENAIKVAMDWKVQKNFRKGYTEEKGFKVLHFEKAFHGRTGYTLSLTNTLPDKTKWYAKFDWPRVSIPEVKFPLQGNNLAHAISTEEASIAQIKQAFADNKDDICAIIIEPIQSEGGDNHLREEFLIQLKTLADENEAFLIYDEVQTGVGLTGKFWCHQHFSERARPDIVAFGKKMQVCGILVGHKVDEIETNVFKVPSRINSTWGGNLVDMVRSTQILQIIEEDQLCHQAAKTGAYLKENLDGLSQKFDLMSNVRGKGLLCSFDFPNKDLRNKFIAKGLEHNVMFLGCGNHTIRFRPALCIEEKHIDEGLTVMEKILPLL</sequence>
<dbReference type="GO" id="GO:0030170">
    <property type="term" value="F:pyridoxal phosphate binding"/>
    <property type="evidence" value="ECO:0007669"/>
    <property type="project" value="InterPro"/>
</dbReference>
<evidence type="ECO:0000256" key="5">
    <source>
        <dbReference type="ARBA" id="ARBA00022679"/>
    </source>
</evidence>
<evidence type="ECO:0000256" key="4">
    <source>
        <dbReference type="ARBA" id="ARBA00022576"/>
    </source>
</evidence>
<dbReference type="CDD" id="cd00610">
    <property type="entry name" value="OAT_like"/>
    <property type="match status" value="1"/>
</dbReference>
<dbReference type="SUPFAM" id="SSF53383">
    <property type="entry name" value="PLP-dependent transferases"/>
    <property type="match status" value="1"/>
</dbReference>
<evidence type="ECO:0000313" key="10">
    <source>
        <dbReference type="EMBL" id="SEQ94557.1"/>
    </source>
</evidence>
<evidence type="ECO:0000256" key="2">
    <source>
        <dbReference type="ARBA" id="ARBA00008954"/>
    </source>
</evidence>
<dbReference type="PANTHER" id="PTHR43206">
    <property type="entry name" value="AMINOTRANSFERASE"/>
    <property type="match status" value="1"/>
</dbReference>
<dbReference type="InterPro" id="IPR015421">
    <property type="entry name" value="PyrdxlP-dep_Trfase_major"/>
</dbReference>
<organism evidence="10 11">
    <name type="scientific">Pedobacter rhizosphaerae</name>
    <dbReference type="NCBI Taxonomy" id="390241"/>
    <lineage>
        <taxon>Bacteria</taxon>
        <taxon>Pseudomonadati</taxon>
        <taxon>Bacteroidota</taxon>
        <taxon>Sphingobacteriia</taxon>
        <taxon>Sphingobacteriales</taxon>
        <taxon>Sphingobacteriaceae</taxon>
        <taxon>Pedobacter</taxon>
    </lineage>
</organism>
<dbReference type="PIRSF" id="PIRSF000521">
    <property type="entry name" value="Transaminase_4ab_Lys_Orn"/>
    <property type="match status" value="1"/>
</dbReference>
<keyword evidence="4" id="KW-0032">Aminotransferase</keyword>